<keyword evidence="10" id="KW-1185">Reference proteome</keyword>
<dbReference type="InterPro" id="IPR001212">
    <property type="entry name" value="Somatomedin_B_dom"/>
</dbReference>
<evidence type="ECO:0000256" key="6">
    <source>
        <dbReference type="ARBA" id="ARBA00023180"/>
    </source>
</evidence>
<evidence type="ECO:0000256" key="7">
    <source>
        <dbReference type="SAM" id="Phobius"/>
    </source>
</evidence>
<dbReference type="SUPFAM" id="SSF53649">
    <property type="entry name" value="Alkaline phosphatase-like"/>
    <property type="match status" value="1"/>
</dbReference>
<dbReference type="Proteomes" id="UP000018468">
    <property type="component" value="Linkage group LG1"/>
</dbReference>
<dbReference type="SMART" id="SM00477">
    <property type="entry name" value="NUC"/>
    <property type="match status" value="1"/>
</dbReference>
<dbReference type="PROSITE" id="PS50958">
    <property type="entry name" value="SMB_2"/>
    <property type="match status" value="1"/>
</dbReference>
<keyword evidence="7" id="KW-0472">Membrane</keyword>
<dbReference type="Pfam" id="PF01663">
    <property type="entry name" value="Phosphodiest"/>
    <property type="match status" value="1"/>
</dbReference>
<dbReference type="FunCoup" id="W5NHX0">
    <property type="interactions" value="312"/>
</dbReference>
<dbReference type="GO" id="GO:0004551">
    <property type="term" value="F:dinucleotide phosphatase activity"/>
    <property type="evidence" value="ECO:0000318"/>
    <property type="project" value="GO_Central"/>
</dbReference>
<dbReference type="PANTHER" id="PTHR10151">
    <property type="entry name" value="ECTONUCLEOTIDE PYROPHOSPHATASE/PHOSPHODIESTERASE"/>
    <property type="match status" value="1"/>
</dbReference>
<reference evidence="9" key="3">
    <citation type="submission" date="2025-09" db="UniProtKB">
        <authorList>
            <consortium name="Ensembl"/>
        </authorList>
    </citation>
    <scope>IDENTIFICATION</scope>
</reference>
<name>W5NHX0_LEPOC</name>
<dbReference type="SUPFAM" id="SSF90188">
    <property type="entry name" value="Somatomedin B domain"/>
    <property type="match status" value="1"/>
</dbReference>
<dbReference type="InParanoid" id="W5NHX0"/>
<dbReference type="Pfam" id="PF01033">
    <property type="entry name" value="Somatomedin_B"/>
    <property type="match status" value="1"/>
</dbReference>
<dbReference type="Bgee" id="ENSLOCG00000016378">
    <property type="expression patterns" value="Expressed in zone of skin and 13 other cell types or tissues"/>
</dbReference>
<evidence type="ECO:0000256" key="3">
    <source>
        <dbReference type="ARBA" id="ARBA00022723"/>
    </source>
</evidence>
<dbReference type="CDD" id="cd16018">
    <property type="entry name" value="Enpp"/>
    <property type="match status" value="1"/>
</dbReference>
<dbReference type="GO" id="GO:0009143">
    <property type="term" value="P:nucleoside triphosphate catabolic process"/>
    <property type="evidence" value="ECO:0000318"/>
    <property type="project" value="GO_Central"/>
</dbReference>
<dbReference type="AlphaFoldDB" id="W5NHX0"/>
<dbReference type="GO" id="GO:0003676">
    <property type="term" value="F:nucleic acid binding"/>
    <property type="evidence" value="ECO:0007669"/>
    <property type="project" value="InterPro"/>
</dbReference>
<dbReference type="InterPro" id="IPR044925">
    <property type="entry name" value="His-Me_finger_sf"/>
</dbReference>
<dbReference type="EMBL" id="AHAT01008912">
    <property type="status" value="NOT_ANNOTATED_CDS"/>
    <property type="molecule type" value="Genomic_DNA"/>
</dbReference>
<dbReference type="eggNOG" id="KOG2645">
    <property type="taxonomic scope" value="Eukaryota"/>
</dbReference>
<dbReference type="FunFam" id="4.10.410.20:FF:000001">
    <property type="entry name" value="Ectonucleotide pyrophosphatase/phosphodiesterase family member 2"/>
    <property type="match status" value="1"/>
</dbReference>
<dbReference type="EMBL" id="AHAT01008913">
    <property type="status" value="NOT_ANNOTATED_CDS"/>
    <property type="molecule type" value="Genomic_DNA"/>
</dbReference>
<keyword evidence="2" id="KW-0964">Secreted</keyword>
<dbReference type="SMART" id="SM00201">
    <property type="entry name" value="SO"/>
    <property type="match status" value="1"/>
</dbReference>
<dbReference type="GO" id="GO:0046872">
    <property type="term" value="F:metal ion binding"/>
    <property type="evidence" value="ECO:0007669"/>
    <property type="project" value="UniProtKB-KW"/>
</dbReference>
<keyword evidence="7" id="KW-0812">Transmembrane</keyword>
<keyword evidence="7" id="KW-1133">Transmembrane helix</keyword>
<dbReference type="InterPro" id="IPR017850">
    <property type="entry name" value="Alkaline_phosphatase_core_sf"/>
</dbReference>
<dbReference type="PROSITE" id="PS00524">
    <property type="entry name" value="SMB_1"/>
    <property type="match status" value="1"/>
</dbReference>
<evidence type="ECO:0000256" key="4">
    <source>
        <dbReference type="ARBA" id="ARBA00022801"/>
    </source>
</evidence>
<evidence type="ECO:0000256" key="2">
    <source>
        <dbReference type="ARBA" id="ARBA00022525"/>
    </source>
</evidence>
<dbReference type="Gene3D" id="4.10.410.20">
    <property type="match status" value="1"/>
</dbReference>
<dbReference type="SMART" id="SM00892">
    <property type="entry name" value="Endonuclease_NS"/>
    <property type="match status" value="1"/>
</dbReference>
<dbReference type="GO" id="GO:0009986">
    <property type="term" value="C:cell surface"/>
    <property type="evidence" value="ECO:0000318"/>
    <property type="project" value="GO_Central"/>
</dbReference>
<keyword evidence="4" id="KW-0378">Hydrolase</keyword>
<evidence type="ECO:0000313" key="10">
    <source>
        <dbReference type="Proteomes" id="UP000018468"/>
    </source>
</evidence>
<dbReference type="InterPro" id="IPR044929">
    <property type="entry name" value="DNA/RNA_non-sp_Endonuclease_sf"/>
</dbReference>
<feature type="domain" description="SMB" evidence="8">
    <location>
        <begin position="55"/>
        <end position="99"/>
    </location>
</feature>
<feature type="transmembrane region" description="Helical" evidence="7">
    <location>
        <begin position="28"/>
        <end position="48"/>
    </location>
</feature>
<dbReference type="OMA" id="LMDGMIN"/>
<reference evidence="9" key="2">
    <citation type="submission" date="2025-08" db="UniProtKB">
        <authorList>
            <consortium name="Ensembl"/>
        </authorList>
    </citation>
    <scope>IDENTIFICATION</scope>
</reference>
<keyword evidence="5" id="KW-1015">Disulfide bond</keyword>
<keyword evidence="6" id="KW-0325">Glycoprotein</keyword>
<dbReference type="InterPro" id="IPR020821">
    <property type="entry name" value="ENPP1-3/EXOG-like_nuc-like"/>
</dbReference>
<evidence type="ECO:0000256" key="5">
    <source>
        <dbReference type="ARBA" id="ARBA00023157"/>
    </source>
</evidence>
<evidence type="ECO:0000259" key="8">
    <source>
        <dbReference type="PROSITE" id="PS50958"/>
    </source>
</evidence>
<dbReference type="FunFam" id="3.40.720.10:FF:000145">
    <property type="entry name" value="Uncharacterized protein"/>
    <property type="match status" value="1"/>
</dbReference>
<dbReference type="GeneTree" id="ENSGT00940000156034"/>
<evidence type="ECO:0000256" key="1">
    <source>
        <dbReference type="ARBA" id="ARBA00004613"/>
    </source>
</evidence>
<accession>W5NHX0</accession>
<protein>
    <submittedName>
        <fullName evidence="9">Ectonucleotide pyrophosphatase/phosphodiesterase 1</fullName>
    </submittedName>
</protein>
<dbReference type="GO" id="GO:0045599">
    <property type="term" value="P:negative regulation of fat cell differentiation"/>
    <property type="evidence" value="ECO:0000318"/>
    <property type="project" value="GO_Central"/>
</dbReference>
<dbReference type="InterPro" id="IPR001604">
    <property type="entry name" value="Endo_G_ENPP1-like_dom"/>
</dbReference>
<dbReference type="GO" id="GO:0030500">
    <property type="term" value="P:regulation of bone mineralization"/>
    <property type="evidence" value="ECO:0000318"/>
    <property type="project" value="GO_Central"/>
</dbReference>
<dbReference type="SUPFAM" id="SSF54060">
    <property type="entry name" value="His-Me finger endonucleases"/>
    <property type="match status" value="1"/>
</dbReference>
<dbReference type="STRING" id="7918.ENSLOCP00000020229"/>
<proteinExistence type="predicted"/>
<comment type="subcellular location">
    <subcellularLocation>
        <location evidence="1">Secreted</location>
    </subcellularLocation>
</comment>
<dbReference type="InterPro" id="IPR002591">
    <property type="entry name" value="Phosphodiest/P_Trfase"/>
</dbReference>
<sequence>MLEPVGASDQEEHTKSASRRKRTKKWKILAGVLVLCLLIILLAIILGLKLHERGQVWTCAKHRCGEEHVSGSYCSCSDDCLSKGDCCANYNNICKGEKSWVEDKCEDLETPTCPKGFSKPPVILFSMDGFRAEYLHKWGHLLPTIGKLRTCGTTTPYMRPVYPTKTFPNHYTIVTGLYPESHGIVDNHMYDVTRDAIFSLKLPEKFNPQWYQGQPIWLTAMYNNLKAGTYFWPGSDVAVNGTFPNFYKNYSKGVSFEERVATVFRWLGLPEEERPQFYTLYVDEPDSSGHRYGPDSSWVKQALLNVDKVMELLMDGLKQRNLHKCTNLVIVSDHGMEEASCSRAEYVSNYLDNVNDFTVIQGPAARVRPKKLPDNFFTFDYEGLVKNLSCRVPDQRLKPYLTHHLPKRFHFANNVRIEKVHFYMKSQWQAALEPGGLKYCTGGFHGSDNMFKNMQGIFIGYGPGIKSNTTVAPFENIEVYNLLCDLLNISPAPNNGTHGSLNHILRRPFYTPTYPDEQSHPSTCSKTRPTLLNDLGCSCSSLTENEVYGLNQQLLQTTASKTADLHLPYGTPHLLQKNATYCILHQLDYVNGYSKDLFMPLWIAYTIQASKQQSISPLNPKTGECLRADIRIPDSQSQKCSSYGTDQNFTFGFLHPPNFGTQDREPDSLLTSNIAPMYNAFKDVWVYIHDVLLVKYSQQKSGLNIVSGPVFDYDYDGHFDTKKTIKQYVTGMEIPIPTHYYLILTSCKNSSFSPTDCHGQLDVTSFVLPHRPDNSESCPSGSSLLWVEEWMKFHVARVRDIELLTGLSFYHNQGPVEKTLQLKTFLQTFQSQD</sequence>
<keyword evidence="3" id="KW-0479">Metal-binding</keyword>
<dbReference type="HOGENOM" id="CLU_012256_0_1_1"/>
<dbReference type="GO" id="GO:0046034">
    <property type="term" value="P:ATP metabolic process"/>
    <property type="evidence" value="ECO:0000318"/>
    <property type="project" value="GO_Central"/>
</dbReference>
<dbReference type="PANTHER" id="PTHR10151:SF77">
    <property type="entry name" value="ECTONUCLEOTIDE PYROPHOSPHATASE_PHOSPHODIESTERASE FAMILY MEMBER 1"/>
    <property type="match status" value="1"/>
</dbReference>
<dbReference type="Ensembl" id="ENSLOCT00000020263.1">
    <property type="protein sequence ID" value="ENSLOCP00000020229.1"/>
    <property type="gene ID" value="ENSLOCG00000016378.1"/>
</dbReference>
<dbReference type="GO" id="GO:0030505">
    <property type="term" value="P:inorganic diphosphate transport"/>
    <property type="evidence" value="ECO:0000318"/>
    <property type="project" value="GO_Central"/>
</dbReference>
<organism evidence="9 10">
    <name type="scientific">Lepisosteus oculatus</name>
    <name type="common">Spotted gar</name>
    <dbReference type="NCBI Taxonomy" id="7918"/>
    <lineage>
        <taxon>Eukaryota</taxon>
        <taxon>Metazoa</taxon>
        <taxon>Chordata</taxon>
        <taxon>Craniata</taxon>
        <taxon>Vertebrata</taxon>
        <taxon>Euteleostomi</taxon>
        <taxon>Actinopterygii</taxon>
        <taxon>Neopterygii</taxon>
        <taxon>Holostei</taxon>
        <taxon>Semionotiformes</taxon>
        <taxon>Lepisosteidae</taxon>
        <taxon>Lepisosteus</taxon>
    </lineage>
</organism>
<dbReference type="Pfam" id="PF01223">
    <property type="entry name" value="Endonuclease_NS"/>
    <property type="match status" value="1"/>
</dbReference>
<dbReference type="Gene3D" id="3.40.570.10">
    <property type="entry name" value="Extracellular Endonuclease, subunit A"/>
    <property type="match status" value="1"/>
</dbReference>
<dbReference type="Gene3D" id="3.40.720.10">
    <property type="entry name" value="Alkaline Phosphatase, subunit A"/>
    <property type="match status" value="1"/>
</dbReference>
<evidence type="ECO:0000313" key="9">
    <source>
        <dbReference type="Ensembl" id="ENSLOCP00000020229.1"/>
    </source>
</evidence>
<dbReference type="CDD" id="cd00091">
    <property type="entry name" value="NUC"/>
    <property type="match status" value="1"/>
</dbReference>
<dbReference type="GO" id="GO:0005576">
    <property type="term" value="C:extracellular region"/>
    <property type="evidence" value="ECO:0007669"/>
    <property type="project" value="UniProtKB-SubCell"/>
</dbReference>
<reference evidence="10" key="1">
    <citation type="submission" date="2011-12" db="EMBL/GenBank/DDBJ databases">
        <title>The Draft Genome of Lepisosteus oculatus.</title>
        <authorList>
            <consortium name="The Broad Institute Genome Assembly &amp; Analysis Group"/>
            <consortium name="Computational R&amp;D Group"/>
            <consortium name="and Sequencing Platform"/>
            <person name="Di Palma F."/>
            <person name="Alfoldi J."/>
            <person name="Johnson J."/>
            <person name="Berlin A."/>
            <person name="Gnerre S."/>
            <person name="Jaffe D."/>
            <person name="MacCallum I."/>
            <person name="Young S."/>
            <person name="Walker B.J."/>
            <person name="Lander E.S."/>
            <person name="Lindblad-Toh K."/>
        </authorList>
    </citation>
    <scope>NUCLEOTIDE SEQUENCE [LARGE SCALE GENOMIC DNA]</scope>
</reference>
<dbReference type="InterPro" id="IPR036024">
    <property type="entry name" value="Somatomedin_B-like_dom_sf"/>
</dbReference>
<dbReference type="GO" id="GO:0004528">
    <property type="term" value="F:phosphodiesterase I activity"/>
    <property type="evidence" value="ECO:0000318"/>
    <property type="project" value="GO_Central"/>
</dbReference>
<dbReference type="GO" id="GO:0055062">
    <property type="term" value="P:phosphate ion homeostasis"/>
    <property type="evidence" value="ECO:0007669"/>
    <property type="project" value="Ensembl"/>
</dbReference>